<dbReference type="RefSeq" id="WP_025544841.1">
    <property type="nucleotide sequence ID" value="NZ_CP034413.3"/>
</dbReference>
<dbReference type="InterPro" id="IPR011010">
    <property type="entry name" value="DNA_brk_join_enz"/>
</dbReference>
<dbReference type="KEGG" id="obj:EIO64_11285"/>
<protein>
    <submittedName>
        <fullName evidence="6">Site-specific integrase</fullName>
    </submittedName>
</protein>
<feature type="domain" description="Core-binding (CB)" evidence="5">
    <location>
        <begin position="21"/>
        <end position="101"/>
    </location>
</feature>
<organism evidence="6 7">
    <name type="scientific">Dysosmobacter welbionis</name>
    <dbReference type="NCBI Taxonomy" id="2093857"/>
    <lineage>
        <taxon>Bacteria</taxon>
        <taxon>Bacillati</taxon>
        <taxon>Bacillota</taxon>
        <taxon>Clostridia</taxon>
        <taxon>Eubacteriales</taxon>
        <taxon>Oscillospiraceae</taxon>
        <taxon>Dysosmobacter</taxon>
    </lineage>
</organism>
<accession>A0A856I0U8</accession>
<evidence type="ECO:0000256" key="4">
    <source>
        <dbReference type="PROSITE-ProRule" id="PRU01248"/>
    </source>
</evidence>
<evidence type="ECO:0000256" key="2">
    <source>
        <dbReference type="ARBA" id="ARBA00023125"/>
    </source>
</evidence>
<evidence type="ECO:0000313" key="6">
    <source>
        <dbReference type="EMBL" id="QCI59729.2"/>
    </source>
</evidence>
<dbReference type="InterPro" id="IPR044068">
    <property type="entry name" value="CB"/>
</dbReference>
<dbReference type="GeneID" id="89520408"/>
<dbReference type="GO" id="GO:0015074">
    <property type="term" value="P:DNA integration"/>
    <property type="evidence" value="ECO:0007669"/>
    <property type="project" value="InterPro"/>
</dbReference>
<dbReference type="SUPFAM" id="SSF56349">
    <property type="entry name" value="DNA breaking-rejoining enzymes"/>
    <property type="match status" value="1"/>
</dbReference>
<sequence length="290" mass="32316">MQRTGAVCQKAAAPLKAIGVTVSEESIRAYLEDLNHRGRREETVRFYAAKLKTFYDYLPPDKQIVLNTLETWRQALLAEGYAPATVNTNISAANGLLDYLGRRDLQLTGQLETETAPQSELTRTEYLRLLSAARALEKERTYLLVKAIALTGAHVGELPQITVEAVQSGRTPAVSGGEQRRVQLPRCLQAELLSYCRRQGLTAGPVFVTRSRRPLRRTQVTGDIQSLSGAARVAPEKCNPRCLRKLYLVTQAEIDRGVRLLAEQAYDRLLDTEQLAVGWDELPEQKKAAQ</sequence>
<evidence type="ECO:0000256" key="1">
    <source>
        <dbReference type="ARBA" id="ARBA00008857"/>
    </source>
</evidence>
<reference evidence="7" key="1">
    <citation type="submission" date="2018-12" db="EMBL/GenBank/DDBJ databases">
        <title>Dusodibacter welbiota gen. nov., sp. nov., isolated from human faeces and emended description of the Oscillibacter genus.</title>
        <authorList>
            <person name="Le Roy T."/>
            <person name="Van der Smissen P."/>
            <person name="Delzenne N."/>
            <person name="Muccioli G."/>
            <person name="Collet J.F."/>
            <person name="Cani P.D."/>
        </authorList>
    </citation>
    <scope>NUCLEOTIDE SEQUENCE [LARGE SCALE GENOMIC DNA]</scope>
    <source>
        <strain evidence="7">J115</strain>
    </source>
</reference>
<dbReference type="InterPro" id="IPR013762">
    <property type="entry name" value="Integrase-like_cat_sf"/>
</dbReference>
<comment type="similarity">
    <text evidence="1">Belongs to the 'phage' integrase family.</text>
</comment>
<keyword evidence="3" id="KW-0233">DNA recombination</keyword>
<dbReference type="Pfam" id="PF02899">
    <property type="entry name" value="Phage_int_SAM_1"/>
    <property type="match status" value="1"/>
</dbReference>
<evidence type="ECO:0000256" key="3">
    <source>
        <dbReference type="ARBA" id="ARBA00023172"/>
    </source>
</evidence>
<dbReference type="Gene3D" id="1.10.443.10">
    <property type="entry name" value="Intergrase catalytic core"/>
    <property type="match status" value="1"/>
</dbReference>
<dbReference type="PROSITE" id="PS51900">
    <property type="entry name" value="CB"/>
    <property type="match status" value="1"/>
</dbReference>
<keyword evidence="7" id="KW-1185">Reference proteome</keyword>
<dbReference type="Gene3D" id="1.10.150.130">
    <property type="match status" value="1"/>
</dbReference>
<dbReference type="GO" id="GO:0003677">
    <property type="term" value="F:DNA binding"/>
    <property type="evidence" value="ECO:0007669"/>
    <property type="project" value="UniProtKB-UniRule"/>
</dbReference>
<evidence type="ECO:0000313" key="7">
    <source>
        <dbReference type="Proteomes" id="UP000298642"/>
    </source>
</evidence>
<dbReference type="GO" id="GO:0006310">
    <property type="term" value="P:DNA recombination"/>
    <property type="evidence" value="ECO:0007669"/>
    <property type="project" value="UniProtKB-KW"/>
</dbReference>
<dbReference type="EMBL" id="CP034413">
    <property type="protein sequence ID" value="QCI59729.2"/>
    <property type="molecule type" value="Genomic_DNA"/>
</dbReference>
<dbReference type="InterPro" id="IPR004107">
    <property type="entry name" value="Integrase_SAM-like_N"/>
</dbReference>
<dbReference type="Proteomes" id="UP000298642">
    <property type="component" value="Chromosome"/>
</dbReference>
<evidence type="ECO:0000259" key="5">
    <source>
        <dbReference type="PROSITE" id="PS51900"/>
    </source>
</evidence>
<keyword evidence="2 4" id="KW-0238">DNA-binding</keyword>
<gene>
    <name evidence="6" type="ORF">EIO64_11285</name>
</gene>
<proteinExistence type="inferred from homology"/>
<name>A0A856I0U8_9FIRM</name>
<dbReference type="AlphaFoldDB" id="A0A856I0U8"/>
<dbReference type="InterPro" id="IPR010998">
    <property type="entry name" value="Integrase_recombinase_N"/>
</dbReference>